<organism evidence="1">
    <name type="scientific">marine metagenome</name>
    <dbReference type="NCBI Taxonomy" id="408172"/>
    <lineage>
        <taxon>unclassified sequences</taxon>
        <taxon>metagenomes</taxon>
        <taxon>ecological metagenomes</taxon>
    </lineage>
</organism>
<dbReference type="EMBL" id="UINC01158067">
    <property type="protein sequence ID" value="SVD55401.1"/>
    <property type="molecule type" value="Genomic_DNA"/>
</dbReference>
<protein>
    <submittedName>
        <fullName evidence="1">Uncharacterized protein</fullName>
    </submittedName>
</protein>
<proteinExistence type="predicted"/>
<name>A0A382WB80_9ZZZZ</name>
<gene>
    <name evidence="1" type="ORF">METZ01_LOCUS408255</name>
</gene>
<accession>A0A382WB80</accession>
<evidence type="ECO:0000313" key="1">
    <source>
        <dbReference type="EMBL" id="SVD55401.1"/>
    </source>
</evidence>
<feature type="non-terminal residue" evidence="1">
    <location>
        <position position="1"/>
    </location>
</feature>
<reference evidence="1" key="1">
    <citation type="submission" date="2018-05" db="EMBL/GenBank/DDBJ databases">
        <authorList>
            <person name="Lanie J.A."/>
            <person name="Ng W.-L."/>
            <person name="Kazmierczak K.M."/>
            <person name="Andrzejewski T.M."/>
            <person name="Davidsen T.M."/>
            <person name="Wayne K.J."/>
            <person name="Tettelin H."/>
            <person name="Glass J.I."/>
            <person name="Rusch D."/>
            <person name="Podicherti R."/>
            <person name="Tsui H.-C.T."/>
            <person name="Winkler M.E."/>
        </authorList>
    </citation>
    <scope>NUCLEOTIDE SEQUENCE</scope>
</reference>
<sequence>VLRLQFGYDHEWIHILGGGMTRDPA</sequence>
<dbReference type="AlphaFoldDB" id="A0A382WB80"/>